<dbReference type="Proteomes" id="UP001302477">
    <property type="component" value="Chromosome"/>
</dbReference>
<keyword evidence="3" id="KW-1185">Reference proteome</keyword>
<gene>
    <name evidence="2" type="ORF">R5R33_06225</name>
</gene>
<dbReference type="RefSeq" id="WP_318955175.1">
    <property type="nucleotide sequence ID" value="NZ_CP137555.1"/>
</dbReference>
<accession>A0AAU0N2M3</accession>
<dbReference type="AlphaFoldDB" id="A0AAU0N2M3"/>
<proteinExistence type="predicted"/>
<evidence type="ECO:0000313" key="3">
    <source>
        <dbReference type="Proteomes" id="UP001302477"/>
    </source>
</evidence>
<dbReference type="EMBL" id="CP137555">
    <property type="protein sequence ID" value="WOX06723.1"/>
    <property type="molecule type" value="Genomic_DNA"/>
</dbReference>
<protein>
    <submittedName>
        <fullName evidence="2">Outer membrane beta-barrel protein</fullName>
    </submittedName>
</protein>
<name>A0AAU0N2M3_9GAMM</name>
<dbReference type="Pfam" id="PF10082">
    <property type="entry name" value="BBP2_2"/>
    <property type="match status" value="1"/>
</dbReference>
<evidence type="ECO:0000313" key="2">
    <source>
        <dbReference type="EMBL" id="WOX06723.1"/>
    </source>
</evidence>
<sequence length="394" mass="44422">MLKKPFSTAAKLSCVAFSALWLPAVAEPIKLGSGFLLSPAISMDTRYDDNITNAPEDGIDSFLLLTNPRIGLEYDRGTILYSLQYSLSYGDYLDSERDSFTDHSVTASADWEISNRHSLSAGAAYLNINQEFNDQVTEDLDSLIFERDRYHQSDLFITYGYGAEGARGHLELTLGATDRNYVDEIVARDRRTPYGSALLSLNLGGKTALLTRLEGRNIRYEDNLLTIPDRDNDEATLMLGIERNTEQLTALLMGGMVRKQFLNDGTPDYQRPRWIASFAWSPLETSRLTLTAERRPIDSAAGIANFVDATSGLVEWQHSWSEKISSNAFFRYTDAEYAGAELTENIRRWGMTLRYQFRPWLDFRTGVSALAKNASDEILSYERNQVFLGFDASY</sequence>
<organism evidence="2 3">
    <name type="scientific">Microbulbifer pacificus</name>
    <dbReference type="NCBI Taxonomy" id="407164"/>
    <lineage>
        <taxon>Bacteria</taxon>
        <taxon>Pseudomonadati</taxon>
        <taxon>Pseudomonadota</taxon>
        <taxon>Gammaproteobacteria</taxon>
        <taxon>Cellvibrionales</taxon>
        <taxon>Microbulbiferaceae</taxon>
        <taxon>Microbulbifer</taxon>
    </lineage>
</organism>
<dbReference type="SUPFAM" id="SSF56935">
    <property type="entry name" value="Porins"/>
    <property type="match status" value="1"/>
</dbReference>
<keyword evidence="1" id="KW-0732">Signal</keyword>
<reference evidence="2 3" key="1">
    <citation type="submission" date="2023-10" db="EMBL/GenBank/DDBJ databases">
        <title>Description of Microbulbifer bruguierae sp. nov., isolated from the sediments of mangrove plant Bruguiera sexangula and comparative genomic analyses of the genus Microbulbifer.</title>
        <authorList>
            <person name="Long M."/>
        </authorList>
    </citation>
    <scope>NUCLEOTIDE SEQUENCE [LARGE SCALE GENOMIC DNA]</scope>
    <source>
        <strain evidence="2 3">SPO729</strain>
    </source>
</reference>
<dbReference type="InterPro" id="IPR018759">
    <property type="entry name" value="BBP2_2"/>
</dbReference>
<evidence type="ECO:0000256" key="1">
    <source>
        <dbReference type="SAM" id="SignalP"/>
    </source>
</evidence>
<feature type="chain" id="PRO_5043490855" evidence="1">
    <location>
        <begin position="27"/>
        <end position="394"/>
    </location>
</feature>
<feature type="signal peptide" evidence="1">
    <location>
        <begin position="1"/>
        <end position="26"/>
    </location>
</feature>
<dbReference type="KEGG" id="mpaf:R5R33_06225"/>